<evidence type="ECO:0000256" key="1">
    <source>
        <dbReference type="SAM" id="Coils"/>
    </source>
</evidence>
<keyword evidence="3" id="KW-1185">Reference proteome</keyword>
<accession>A0ABR9E993</accession>
<reference evidence="2 3" key="1">
    <citation type="submission" date="2015-03" db="EMBL/GenBank/DDBJ databases">
        <title>Genome sequence of Pseudoalteromonas aurantia.</title>
        <authorList>
            <person name="Xie B.-B."/>
            <person name="Rong J.-C."/>
            <person name="Qin Q.-L."/>
            <person name="Zhang Y.-Z."/>
        </authorList>
    </citation>
    <scope>NUCLEOTIDE SEQUENCE [LARGE SCALE GENOMIC DNA]</scope>
    <source>
        <strain evidence="2 3">208</strain>
    </source>
</reference>
<gene>
    <name evidence="2" type="ORF">PAUR_a0164</name>
</gene>
<dbReference type="Proteomes" id="UP000615755">
    <property type="component" value="Unassembled WGS sequence"/>
</dbReference>
<dbReference type="RefSeq" id="WP_192506394.1">
    <property type="nucleotide sequence ID" value="NZ_AQGV01000011.1"/>
</dbReference>
<comment type="caution">
    <text evidence="2">The sequence shown here is derived from an EMBL/GenBank/DDBJ whole genome shotgun (WGS) entry which is preliminary data.</text>
</comment>
<sequence length="567" mass="65174">MKSLIFRKLMILSEQEQKGIHLTFDRINVIIGSDNSVGKSTLVKNLFWSLGCNPYFDDNWKGTESKTVIEFAVNDKVYICARDSSRIMLGEKNKQLAVYNSLTGDYAEHFASIVGFNALLPARDSNIATTPPAAFYFLPFYIDQKRSWIEAWDSFNDLKQYARWTTDIIPYHCGAFTKEYFQFTDEMYEVEREKTNVNNEVARIDTAISVVDEFIPKITTTVDKSELDEIKVELEKDLADLHSFQEVLFEEIAGLKANRKHQEIQLRIAETSLEESELDYEYALEHASEVELECPTCGTTYDNTLVDRFSLLQDQEQSKQVCLRIQHEIEDFDSELSEKLVELDGVKNRIDKLNKKYYREEKETKFNLSNILDSVAAHSVRYRVESSRQENIVKLSGLTNKKKWLGKDRTKAMKERKKESFDKFQEIFPSLVTRLGAHGVQTSKIKSPMTHKKVAVSGGAAEGTRALLAYYLSIYKLSYLFSETALAPLVVDTPKQQEQAGMRYEVIVQSLIENIPEDAQVFLCGMDDPALKPMTSTGKTFYLENERSLLKKEEFKLVKQEIGSFFE</sequence>
<evidence type="ECO:0000313" key="3">
    <source>
        <dbReference type="Proteomes" id="UP000615755"/>
    </source>
</evidence>
<evidence type="ECO:0000313" key="2">
    <source>
        <dbReference type="EMBL" id="MBE0366904.1"/>
    </source>
</evidence>
<name>A0ABR9E993_9GAMM</name>
<keyword evidence="1" id="KW-0175">Coiled coil</keyword>
<feature type="coiled-coil region" evidence="1">
    <location>
        <begin position="336"/>
        <end position="363"/>
    </location>
</feature>
<evidence type="ECO:0008006" key="4">
    <source>
        <dbReference type="Google" id="ProtNLM"/>
    </source>
</evidence>
<organism evidence="2 3">
    <name type="scientific">Pseudoalteromonas aurantia 208</name>
    <dbReference type="NCBI Taxonomy" id="1314867"/>
    <lineage>
        <taxon>Bacteria</taxon>
        <taxon>Pseudomonadati</taxon>
        <taxon>Pseudomonadota</taxon>
        <taxon>Gammaproteobacteria</taxon>
        <taxon>Alteromonadales</taxon>
        <taxon>Pseudoalteromonadaceae</taxon>
        <taxon>Pseudoalteromonas</taxon>
    </lineage>
</organism>
<protein>
    <recommendedName>
        <fullName evidence="4">Rad50/SbcC-type AAA domain-containing protein</fullName>
    </recommendedName>
</protein>
<proteinExistence type="predicted"/>
<dbReference type="EMBL" id="AQGV01000011">
    <property type="protein sequence ID" value="MBE0366904.1"/>
    <property type="molecule type" value="Genomic_DNA"/>
</dbReference>